<evidence type="ECO:0000313" key="2">
    <source>
        <dbReference type="Proteomes" id="UP000319986"/>
    </source>
</evidence>
<name>A0A4Y4C7W6_9CORY</name>
<evidence type="ECO:0000313" key="1">
    <source>
        <dbReference type="EMBL" id="GEC87190.1"/>
    </source>
</evidence>
<dbReference type="AlphaFoldDB" id="A0A4Y4C7W6"/>
<reference evidence="1 2" key="1">
    <citation type="submission" date="2019-06" db="EMBL/GenBank/DDBJ databases">
        <title>Whole genome shotgun sequence of Corynebacterium variabile NBRC 15286.</title>
        <authorList>
            <person name="Hosoyama A."/>
            <person name="Uohara A."/>
            <person name="Ohji S."/>
            <person name="Ichikawa N."/>
        </authorList>
    </citation>
    <scope>NUCLEOTIDE SEQUENCE [LARGE SCALE GENOMIC DNA]</scope>
    <source>
        <strain evidence="1 2">NBRC 15286</strain>
    </source>
</reference>
<gene>
    <name evidence="1" type="ORF">CVA01_25040</name>
</gene>
<proteinExistence type="predicted"/>
<dbReference type="EMBL" id="BJNT01000021">
    <property type="protein sequence ID" value="GEC87190.1"/>
    <property type="molecule type" value="Genomic_DNA"/>
</dbReference>
<protein>
    <submittedName>
        <fullName evidence="1">Uncharacterized protein</fullName>
    </submittedName>
</protein>
<sequence>MSEQNQDRGTTVEGAYYLAAIKFDQLQSKNMDLPAWLRVAHYARANQGVRSCESRQSRAELCRTTGAKNPARAVTEAVKYGYLREGSSAECLKLAAVFVDRKRSARGY</sequence>
<comment type="caution">
    <text evidence="1">The sequence shown here is derived from an EMBL/GenBank/DDBJ whole genome shotgun (WGS) entry which is preliminary data.</text>
</comment>
<accession>A0A4Y4C7W6</accession>
<dbReference type="Proteomes" id="UP000319986">
    <property type="component" value="Unassembled WGS sequence"/>
</dbReference>
<organism evidence="1 2">
    <name type="scientific">Corynebacterium variabile</name>
    <dbReference type="NCBI Taxonomy" id="1727"/>
    <lineage>
        <taxon>Bacteria</taxon>
        <taxon>Bacillati</taxon>
        <taxon>Actinomycetota</taxon>
        <taxon>Actinomycetes</taxon>
        <taxon>Mycobacteriales</taxon>
        <taxon>Corynebacteriaceae</taxon>
        <taxon>Corynebacterium</taxon>
    </lineage>
</organism>